<dbReference type="Proteomes" id="UP000738349">
    <property type="component" value="Unassembled WGS sequence"/>
</dbReference>
<evidence type="ECO:0000313" key="2">
    <source>
        <dbReference type="Proteomes" id="UP000738349"/>
    </source>
</evidence>
<dbReference type="OrthoDB" id="2151789at2759"/>
<accession>A0A9P9ERD7</accession>
<sequence>MWGGLRIHSENNFDAVWDAYDTYIQQLPKDGKAHLYVDFTRRNGSLLAATFMAYPELVQDPAIFDSFRSIPSEYDSLRLANYSGLSEEQAEAIFSRGRRNSGWTQAIEYDIDLIKSIQEFWVKGTESISEKVDAGLDFNMIAPSMRNWAARNRSANVLGLE</sequence>
<evidence type="ECO:0000313" key="1">
    <source>
        <dbReference type="EMBL" id="KAH7141747.1"/>
    </source>
</evidence>
<gene>
    <name evidence="1" type="ORF">EDB81DRAFT_899034</name>
</gene>
<name>A0A9P9ERD7_9HYPO</name>
<keyword evidence="2" id="KW-1185">Reference proteome</keyword>
<protein>
    <submittedName>
        <fullName evidence="1">Uncharacterized protein</fullName>
    </submittedName>
</protein>
<organism evidence="1 2">
    <name type="scientific">Dactylonectria macrodidyma</name>
    <dbReference type="NCBI Taxonomy" id="307937"/>
    <lineage>
        <taxon>Eukaryota</taxon>
        <taxon>Fungi</taxon>
        <taxon>Dikarya</taxon>
        <taxon>Ascomycota</taxon>
        <taxon>Pezizomycotina</taxon>
        <taxon>Sordariomycetes</taxon>
        <taxon>Hypocreomycetidae</taxon>
        <taxon>Hypocreales</taxon>
        <taxon>Nectriaceae</taxon>
        <taxon>Dactylonectria</taxon>
    </lineage>
</organism>
<reference evidence="1" key="1">
    <citation type="journal article" date="2021" name="Nat. Commun.">
        <title>Genetic determinants of endophytism in the Arabidopsis root mycobiome.</title>
        <authorList>
            <person name="Mesny F."/>
            <person name="Miyauchi S."/>
            <person name="Thiergart T."/>
            <person name="Pickel B."/>
            <person name="Atanasova L."/>
            <person name="Karlsson M."/>
            <person name="Huettel B."/>
            <person name="Barry K.W."/>
            <person name="Haridas S."/>
            <person name="Chen C."/>
            <person name="Bauer D."/>
            <person name="Andreopoulos W."/>
            <person name="Pangilinan J."/>
            <person name="LaButti K."/>
            <person name="Riley R."/>
            <person name="Lipzen A."/>
            <person name="Clum A."/>
            <person name="Drula E."/>
            <person name="Henrissat B."/>
            <person name="Kohler A."/>
            <person name="Grigoriev I.V."/>
            <person name="Martin F.M."/>
            <person name="Hacquard S."/>
        </authorList>
    </citation>
    <scope>NUCLEOTIDE SEQUENCE</scope>
    <source>
        <strain evidence="1">MPI-CAGE-AT-0147</strain>
    </source>
</reference>
<proteinExistence type="predicted"/>
<dbReference type="AlphaFoldDB" id="A0A9P9ERD7"/>
<dbReference type="EMBL" id="JAGMUV010000010">
    <property type="protein sequence ID" value="KAH7141747.1"/>
    <property type="molecule type" value="Genomic_DNA"/>
</dbReference>
<comment type="caution">
    <text evidence="1">The sequence shown here is derived from an EMBL/GenBank/DDBJ whole genome shotgun (WGS) entry which is preliminary data.</text>
</comment>